<dbReference type="GO" id="GO:0016020">
    <property type="term" value="C:membrane"/>
    <property type="evidence" value="ECO:0007669"/>
    <property type="project" value="UniProtKB-SubCell"/>
</dbReference>
<feature type="transmembrane region" description="Helical" evidence="7">
    <location>
        <begin position="113"/>
        <end position="133"/>
    </location>
</feature>
<evidence type="ECO:0000256" key="5">
    <source>
        <dbReference type="ARBA" id="ARBA00022989"/>
    </source>
</evidence>
<name>A0A1F7UYA6_9BACT</name>
<dbReference type="Proteomes" id="UP000176932">
    <property type="component" value="Unassembled WGS sequence"/>
</dbReference>
<keyword evidence="6 7" id="KW-0472">Membrane</keyword>
<dbReference type="GO" id="GO:0006813">
    <property type="term" value="P:potassium ion transport"/>
    <property type="evidence" value="ECO:0007669"/>
    <property type="project" value="InterPro"/>
</dbReference>
<evidence type="ECO:0000256" key="3">
    <source>
        <dbReference type="ARBA" id="ARBA00022448"/>
    </source>
</evidence>
<dbReference type="PANTHER" id="PTHR42751">
    <property type="entry name" value="SODIUM/HYDROGEN EXCHANGER FAMILY/TRKA DOMAIN PROTEIN"/>
    <property type="match status" value="1"/>
</dbReference>
<evidence type="ECO:0000256" key="1">
    <source>
        <dbReference type="ARBA" id="ARBA00004141"/>
    </source>
</evidence>
<evidence type="ECO:0000256" key="6">
    <source>
        <dbReference type="ARBA" id="ARBA00023136"/>
    </source>
</evidence>
<accession>A0A1F7UYA6</accession>
<feature type="transmembrane region" description="Helical" evidence="7">
    <location>
        <begin position="53"/>
        <end position="72"/>
    </location>
</feature>
<dbReference type="Pfam" id="PF02254">
    <property type="entry name" value="TrkA_N"/>
    <property type="match status" value="1"/>
</dbReference>
<keyword evidence="3" id="KW-0813">Transport</keyword>
<feature type="transmembrane region" description="Helical" evidence="7">
    <location>
        <begin position="6"/>
        <end position="24"/>
    </location>
</feature>
<dbReference type="Gene3D" id="3.40.50.720">
    <property type="entry name" value="NAD(P)-binding Rossmann-like Domain"/>
    <property type="match status" value="1"/>
</dbReference>
<dbReference type="Gene3D" id="1.20.1530.20">
    <property type="match status" value="1"/>
</dbReference>
<keyword evidence="5 7" id="KW-1133">Transmembrane helix</keyword>
<dbReference type="InterPro" id="IPR006153">
    <property type="entry name" value="Cation/H_exchanger_TM"/>
</dbReference>
<comment type="subcellular location">
    <subcellularLocation>
        <location evidence="1">Membrane</location>
        <topology evidence="1">Multi-pass membrane protein</topology>
    </subcellularLocation>
</comment>
<evidence type="ECO:0000259" key="8">
    <source>
        <dbReference type="PROSITE" id="PS51201"/>
    </source>
</evidence>
<dbReference type="GO" id="GO:1902600">
    <property type="term" value="P:proton transmembrane transport"/>
    <property type="evidence" value="ECO:0007669"/>
    <property type="project" value="InterPro"/>
</dbReference>
<dbReference type="InterPro" id="IPR038770">
    <property type="entry name" value="Na+/solute_symporter_sf"/>
</dbReference>
<feature type="domain" description="RCK N-terminal" evidence="8">
    <location>
        <begin position="407"/>
        <end position="524"/>
    </location>
</feature>
<dbReference type="EMBL" id="MGEL01000035">
    <property type="protein sequence ID" value="OGL83241.1"/>
    <property type="molecule type" value="Genomic_DNA"/>
</dbReference>
<proteinExistence type="inferred from homology"/>
<evidence type="ECO:0000256" key="2">
    <source>
        <dbReference type="ARBA" id="ARBA00005551"/>
    </source>
</evidence>
<feature type="transmembrane region" description="Helical" evidence="7">
    <location>
        <begin position="31"/>
        <end position="47"/>
    </location>
</feature>
<organism evidence="9 10">
    <name type="scientific">Candidatus Uhrbacteria bacterium RIFCSPLOWO2_01_FULL_53_9</name>
    <dbReference type="NCBI Taxonomy" id="1802403"/>
    <lineage>
        <taxon>Bacteria</taxon>
        <taxon>Candidatus Uhriibacteriota</taxon>
    </lineage>
</organism>
<dbReference type="InterPro" id="IPR036291">
    <property type="entry name" value="NAD(P)-bd_dom_sf"/>
</dbReference>
<dbReference type="PANTHER" id="PTHR42751:SF3">
    <property type="entry name" value="SODIUM_GLUTAMATE SYMPORTER"/>
    <property type="match status" value="1"/>
</dbReference>
<evidence type="ECO:0000256" key="4">
    <source>
        <dbReference type="ARBA" id="ARBA00022692"/>
    </source>
</evidence>
<feature type="transmembrane region" description="Helical" evidence="7">
    <location>
        <begin position="292"/>
        <end position="314"/>
    </location>
</feature>
<dbReference type="Pfam" id="PF00999">
    <property type="entry name" value="Na_H_Exchanger"/>
    <property type="match status" value="1"/>
</dbReference>
<feature type="transmembrane region" description="Helical" evidence="7">
    <location>
        <begin position="241"/>
        <end position="257"/>
    </location>
</feature>
<reference evidence="9 10" key="1">
    <citation type="journal article" date="2016" name="Nat. Commun.">
        <title>Thousands of microbial genomes shed light on interconnected biogeochemical processes in an aquifer system.</title>
        <authorList>
            <person name="Anantharaman K."/>
            <person name="Brown C.T."/>
            <person name="Hug L.A."/>
            <person name="Sharon I."/>
            <person name="Castelle C.J."/>
            <person name="Probst A.J."/>
            <person name="Thomas B.C."/>
            <person name="Singh A."/>
            <person name="Wilkins M.J."/>
            <person name="Karaoz U."/>
            <person name="Brodie E.L."/>
            <person name="Williams K.H."/>
            <person name="Hubbard S.S."/>
            <person name="Banfield J.F."/>
        </authorList>
    </citation>
    <scope>NUCLEOTIDE SEQUENCE [LARGE SCALE GENOMIC DNA]</scope>
</reference>
<feature type="transmembrane region" description="Helical" evidence="7">
    <location>
        <begin position="326"/>
        <end position="348"/>
    </location>
</feature>
<dbReference type="SUPFAM" id="SSF51735">
    <property type="entry name" value="NAD(P)-binding Rossmann-fold domains"/>
    <property type="match status" value="1"/>
</dbReference>
<evidence type="ECO:0000313" key="9">
    <source>
        <dbReference type="EMBL" id="OGL83241.1"/>
    </source>
</evidence>
<comment type="similarity">
    <text evidence="2">Belongs to the monovalent cation:proton antiporter 2 (CPA2) transporter (TC 2.A.37) family.</text>
</comment>
<comment type="caution">
    <text evidence="9">The sequence shown here is derived from an EMBL/GenBank/DDBJ whole genome shotgun (WGS) entry which is preliminary data.</text>
</comment>
<feature type="transmembrane region" description="Helical" evidence="7">
    <location>
        <begin position="269"/>
        <end position="286"/>
    </location>
</feature>
<feature type="transmembrane region" description="Helical" evidence="7">
    <location>
        <begin position="354"/>
        <end position="373"/>
    </location>
</feature>
<feature type="transmembrane region" description="Helical" evidence="7">
    <location>
        <begin position="178"/>
        <end position="196"/>
    </location>
</feature>
<evidence type="ECO:0000313" key="10">
    <source>
        <dbReference type="Proteomes" id="UP000176932"/>
    </source>
</evidence>
<evidence type="ECO:0000256" key="7">
    <source>
        <dbReference type="SAM" id="Phobius"/>
    </source>
</evidence>
<feature type="transmembrane region" description="Helical" evidence="7">
    <location>
        <begin position="145"/>
        <end position="172"/>
    </location>
</feature>
<keyword evidence="4 7" id="KW-0812">Transmembrane</keyword>
<dbReference type="PROSITE" id="PS51201">
    <property type="entry name" value="RCK_N"/>
    <property type="match status" value="1"/>
</dbReference>
<sequence>MEIFLEISLILIVAAFTATLAKALRQPIIPAYILAGVLLGPSVFYVIKSDQLLETLATFGIAFLLFLVGIELDVRKFMRVGKVAILAGVLQMFFAVVFGFLIIKAFGFSNTNALLLSFAMGFSSTIIGLKLIGEKKELDTLYGQLVIGMMLTQDFIAILFLLFFDVIVGIHAGGTSTLFAVGLIAAKAIGLFSLAFLSSKFALKYLFSYFAKSAELLFLGSVAWCLIVSLGAIYLGLSIEVGALLAGVSLSFLPYSHEISYRIKSLRDFFLPIFFAVLGGQLLFIASGSYIIPAVVLSALVLFGSPLLVMFFLMRMGYRARTGFQAGIAIGQISEFSFILMALAFSKGVIGHDLVAFVALIGLVTMMISAYMFEHSERLYKLIQPMLKRFEKGIKEDHLYRVSHGMRKHVILVGFNSMGRGAYRALTKAKQDVVVVDNDPSVTKNLQKEGIPNMYGSMNDDEVLDRLFIDKARAVISTVRSVPDTAELLEYAKHHAIRTKMIVTAFNIDDAKHYYDLGAHYVIVPTLMSARFVPEALGYSKKDAKRHAKTLQIFY</sequence>
<gene>
    <name evidence="9" type="ORF">A3B32_01305</name>
</gene>
<dbReference type="AlphaFoldDB" id="A0A1F7UYA6"/>
<dbReference type="GO" id="GO:0015297">
    <property type="term" value="F:antiporter activity"/>
    <property type="evidence" value="ECO:0007669"/>
    <property type="project" value="InterPro"/>
</dbReference>
<protein>
    <recommendedName>
        <fullName evidence="8">RCK N-terminal domain-containing protein</fullName>
    </recommendedName>
</protein>
<dbReference type="InterPro" id="IPR003148">
    <property type="entry name" value="RCK_N"/>
</dbReference>
<feature type="transmembrane region" description="Helical" evidence="7">
    <location>
        <begin position="84"/>
        <end position="107"/>
    </location>
</feature>
<feature type="transmembrane region" description="Helical" evidence="7">
    <location>
        <begin position="216"/>
        <end position="235"/>
    </location>
</feature>